<evidence type="ECO:0000256" key="2">
    <source>
        <dbReference type="ARBA" id="ARBA00011412"/>
    </source>
</evidence>
<comment type="subunit">
    <text evidence="2">Heterooctamer of 4 alpha and 4 beta chains.</text>
</comment>
<evidence type="ECO:0000259" key="7">
    <source>
        <dbReference type="Pfam" id="PF00549"/>
    </source>
</evidence>
<keyword evidence="4" id="KW-0963">Cytoplasm</keyword>
<evidence type="ECO:0000313" key="8">
    <source>
        <dbReference type="EMBL" id="KAF3490445.1"/>
    </source>
</evidence>
<dbReference type="AlphaFoldDB" id="A0A8S9N1T9"/>
<dbReference type="SUPFAM" id="SSF52210">
    <property type="entry name" value="Succinyl-CoA synthetase domains"/>
    <property type="match status" value="2"/>
</dbReference>
<dbReference type="Gene3D" id="3.40.50.720">
    <property type="entry name" value="NAD(P)-binding Rossmann-like Domain"/>
    <property type="match status" value="3"/>
</dbReference>
<gene>
    <name evidence="8" type="ORF">F2Q69_00056108</name>
</gene>
<evidence type="ECO:0000256" key="5">
    <source>
        <dbReference type="ARBA" id="ARBA00022516"/>
    </source>
</evidence>
<reference evidence="8" key="1">
    <citation type="submission" date="2019-12" db="EMBL/GenBank/DDBJ databases">
        <title>Genome sequencing and annotation of Brassica cretica.</title>
        <authorList>
            <person name="Studholme D.J."/>
            <person name="Sarris P."/>
        </authorList>
    </citation>
    <scope>NUCLEOTIDE SEQUENCE</scope>
    <source>
        <strain evidence="8">PFS-109/04</strain>
        <tissue evidence="8">Leaf</tissue>
    </source>
</reference>
<dbReference type="GO" id="GO:0005829">
    <property type="term" value="C:cytosol"/>
    <property type="evidence" value="ECO:0007669"/>
    <property type="project" value="TreeGrafter"/>
</dbReference>
<evidence type="ECO:0000256" key="6">
    <source>
        <dbReference type="ARBA" id="ARBA00023098"/>
    </source>
</evidence>
<dbReference type="SUPFAM" id="SSF51735">
    <property type="entry name" value="NAD(P)-binding Rossmann-fold domains"/>
    <property type="match status" value="1"/>
</dbReference>
<evidence type="ECO:0000256" key="4">
    <source>
        <dbReference type="ARBA" id="ARBA00022490"/>
    </source>
</evidence>
<dbReference type="Gene3D" id="3.40.50.261">
    <property type="entry name" value="Succinyl-CoA synthetase domains"/>
    <property type="match status" value="3"/>
</dbReference>
<dbReference type="Pfam" id="PF00549">
    <property type="entry name" value="Ligase_CoA"/>
    <property type="match status" value="1"/>
</dbReference>
<dbReference type="Proteomes" id="UP000712600">
    <property type="component" value="Unassembled WGS sequence"/>
</dbReference>
<accession>A0A8S9N1T9</accession>
<evidence type="ECO:0000313" key="9">
    <source>
        <dbReference type="Proteomes" id="UP000712600"/>
    </source>
</evidence>
<dbReference type="EC" id="2.3.3.8" evidence="3"/>
<dbReference type="GO" id="GO:0006085">
    <property type="term" value="P:acetyl-CoA biosynthetic process"/>
    <property type="evidence" value="ECO:0007669"/>
    <property type="project" value="TreeGrafter"/>
</dbReference>
<dbReference type="InterPro" id="IPR005811">
    <property type="entry name" value="SUCC_ACL_C"/>
</dbReference>
<dbReference type="PANTHER" id="PTHR23118:SF42">
    <property type="entry name" value="ATP-CITRATE SYNTHASE"/>
    <property type="match status" value="1"/>
</dbReference>
<name>A0A8S9N1T9_BRACR</name>
<sequence length="735" mass="79291">MAMGQLFSRTTQALFYNYKQLPVQRMLDFDFLCGRETPSVAGIINPGSEDFQKLFFGQEEIAIPVHAAIEAACAAHPTADVFINFASFRSAAASSMAALKQPTIKVVAIIAEGVPQSDTKQLIAYARANNKAFKLEPLRLVTLQERLITLSSASSTDLDLLGLSPNLYDGMSNEMYNTVARVTDGIYESIAIGGDVFPGSTLSDHILRFNNIPQGKVNKHFVAWVSGTCARLFKSEVQFGHTGAKSGGEMESAQARNQALMDVGAIVPTSFEALESAIKEAFEKLVEEGKVSPIKEVTPPQIPEDLSPAIKSGKVRAPTHIISDGRGEEPCYAGFQKLFFGQEEIVIPVHAAIEAACAAHPTADVFINFIHQLCILGWMYSSTLHPSGGSYESFHQHCLFVLVLFKLVSIYSVVASSMAALKQPTIKVVAIIAEGVPESDTKQLIAYARANNKVVIGPATVGGIQAGAFKIGDTAGTIDNIIQCKLYRPGSVGIAIGGDVFPGSTLSDHIFRFNNIPQIKMMVVLGELGGRDEYSLVEALKQGKVNKHVVAWVSGTCARLFKSEVQFGHTGAKSGGEMESAQAKNQALMDAGAIVPTSFEALESAIKETFEKLVEEGKVSPIKEVTPPQIPEDLSSAIKSEKVRAPTHIISTISDDIGEEPCYAGVPMSSIIEQGLGVGDVISLLWFKRSLPRYCTKFIEVSSQLLSFAFESILSQIYNVLILLCSEINSGLCYF</sequence>
<dbReference type="InterPro" id="IPR016102">
    <property type="entry name" value="Succinyl-CoA_synth-like"/>
</dbReference>
<dbReference type="GO" id="GO:0003878">
    <property type="term" value="F:ATP citrate synthase activity"/>
    <property type="evidence" value="ECO:0007669"/>
    <property type="project" value="UniProtKB-EC"/>
</dbReference>
<dbReference type="InterPro" id="IPR002020">
    <property type="entry name" value="Citrate_synthase"/>
</dbReference>
<feature type="domain" description="ATP-citrate synthase/succinyl-CoA ligase C-terminal" evidence="7">
    <location>
        <begin position="492"/>
        <end position="593"/>
    </location>
</feature>
<dbReference type="GO" id="GO:0006633">
    <property type="term" value="P:fatty acid biosynthetic process"/>
    <property type="evidence" value="ECO:0007669"/>
    <property type="project" value="TreeGrafter"/>
</dbReference>
<dbReference type="InterPro" id="IPR036291">
    <property type="entry name" value="NAD(P)-bd_dom_sf"/>
</dbReference>
<dbReference type="PANTHER" id="PTHR23118">
    <property type="entry name" value="ATP-CITRATE SYNTHASE"/>
    <property type="match status" value="1"/>
</dbReference>
<dbReference type="EMBL" id="QGKX02002183">
    <property type="protein sequence ID" value="KAF3490445.1"/>
    <property type="molecule type" value="Genomic_DNA"/>
</dbReference>
<evidence type="ECO:0000256" key="1">
    <source>
        <dbReference type="ARBA" id="ARBA00004496"/>
    </source>
</evidence>
<keyword evidence="5" id="KW-0444">Lipid biosynthesis</keyword>
<dbReference type="FunFam" id="3.40.50.720:FF:000136">
    <property type="entry name" value="ATP-citrate synthase beta chain protein"/>
    <property type="match status" value="1"/>
</dbReference>
<protein>
    <recommendedName>
        <fullName evidence="3">ATP citrate synthase</fullName>
        <ecNumber evidence="3">2.3.3.8</ecNumber>
    </recommendedName>
</protein>
<keyword evidence="6" id="KW-0443">Lipid metabolism</keyword>
<comment type="caution">
    <text evidence="8">The sequence shown here is derived from an EMBL/GenBank/DDBJ whole genome shotgun (WGS) entry which is preliminary data.</text>
</comment>
<organism evidence="8 9">
    <name type="scientific">Brassica cretica</name>
    <name type="common">Mustard</name>
    <dbReference type="NCBI Taxonomy" id="69181"/>
    <lineage>
        <taxon>Eukaryota</taxon>
        <taxon>Viridiplantae</taxon>
        <taxon>Streptophyta</taxon>
        <taxon>Embryophyta</taxon>
        <taxon>Tracheophyta</taxon>
        <taxon>Spermatophyta</taxon>
        <taxon>Magnoliopsida</taxon>
        <taxon>eudicotyledons</taxon>
        <taxon>Gunneridae</taxon>
        <taxon>Pentapetalae</taxon>
        <taxon>rosids</taxon>
        <taxon>malvids</taxon>
        <taxon>Brassicales</taxon>
        <taxon>Brassicaceae</taxon>
        <taxon>Brassiceae</taxon>
        <taxon>Brassica</taxon>
    </lineage>
</organism>
<proteinExistence type="predicted"/>
<evidence type="ECO:0000256" key="3">
    <source>
        <dbReference type="ARBA" id="ARBA00012639"/>
    </source>
</evidence>
<comment type="subcellular location">
    <subcellularLocation>
        <location evidence="1">Cytoplasm</location>
    </subcellularLocation>
</comment>